<proteinExistence type="predicted"/>
<evidence type="ECO:0000256" key="4">
    <source>
        <dbReference type="ARBA" id="ARBA00022737"/>
    </source>
</evidence>
<evidence type="ECO:0000256" key="1">
    <source>
        <dbReference type="ARBA" id="ARBA00004370"/>
    </source>
</evidence>
<dbReference type="RefSeq" id="XP_015697872.1">
    <property type="nucleotide sequence ID" value="XM_015842386.1"/>
</dbReference>
<organism evidence="8">
    <name type="scientific">Oryza brachyantha</name>
    <name type="common">malo sina</name>
    <dbReference type="NCBI Taxonomy" id="4533"/>
    <lineage>
        <taxon>Eukaryota</taxon>
        <taxon>Viridiplantae</taxon>
        <taxon>Streptophyta</taxon>
        <taxon>Embryophyta</taxon>
        <taxon>Tracheophyta</taxon>
        <taxon>Spermatophyta</taxon>
        <taxon>Magnoliopsida</taxon>
        <taxon>Liliopsida</taxon>
        <taxon>Poales</taxon>
        <taxon>Poaceae</taxon>
        <taxon>BOP clade</taxon>
        <taxon>Oryzoideae</taxon>
        <taxon>Oryzeae</taxon>
        <taxon>Oryzinae</taxon>
        <taxon>Oryza</taxon>
    </lineage>
</organism>
<dbReference type="OMA" id="VAVECNS"/>
<dbReference type="InterPro" id="IPR013210">
    <property type="entry name" value="LRR_N_plant-typ"/>
</dbReference>
<evidence type="ECO:0000256" key="6">
    <source>
        <dbReference type="SAM" id="SignalP"/>
    </source>
</evidence>
<accession>J3N8L3</accession>
<evidence type="ECO:0000256" key="2">
    <source>
        <dbReference type="ARBA" id="ARBA00022614"/>
    </source>
</evidence>
<dbReference type="eggNOG" id="KOG0619">
    <property type="taxonomic scope" value="Eukaryota"/>
</dbReference>
<dbReference type="InterPro" id="IPR032675">
    <property type="entry name" value="LRR_dom_sf"/>
</dbReference>
<dbReference type="GO" id="GO:0016020">
    <property type="term" value="C:membrane"/>
    <property type="evidence" value="ECO:0007669"/>
    <property type="project" value="UniProtKB-SubCell"/>
</dbReference>
<keyword evidence="9" id="KW-1185">Reference proteome</keyword>
<keyword evidence="5" id="KW-0472">Membrane</keyword>
<reference evidence="8" key="2">
    <citation type="submission" date="2013-04" db="UniProtKB">
        <authorList>
            <consortium name="EnsemblPlants"/>
        </authorList>
    </citation>
    <scope>IDENTIFICATION</scope>
</reference>
<dbReference type="STRING" id="4533.J3N8L3"/>
<evidence type="ECO:0000256" key="5">
    <source>
        <dbReference type="ARBA" id="ARBA00023136"/>
    </source>
</evidence>
<feature type="domain" description="Leucine-rich repeat-containing N-terminal plant-type" evidence="7">
    <location>
        <begin position="24"/>
        <end position="63"/>
    </location>
</feature>
<evidence type="ECO:0000256" key="3">
    <source>
        <dbReference type="ARBA" id="ARBA00022729"/>
    </source>
</evidence>
<dbReference type="InterPro" id="IPR001611">
    <property type="entry name" value="Leu-rich_rpt"/>
</dbReference>
<dbReference type="KEGG" id="obr:102718777"/>
<dbReference type="AlphaFoldDB" id="J3N8L3"/>
<dbReference type="Gene3D" id="3.80.10.10">
    <property type="entry name" value="Ribonuclease Inhibitor"/>
    <property type="match status" value="1"/>
</dbReference>
<gene>
    <name evidence="8" type="primary">LOC102718777</name>
</gene>
<dbReference type="EnsemblPlants" id="OB11G21490.1">
    <property type="protein sequence ID" value="OB11G21490.1"/>
    <property type="gene ID" value="OB11G21490"/>
</dbReference>
<dbReference type="Pfam" id="PF13855">
    <property type="entry name" value="LRR_8"/>
    <property type="match status" value="1"/>
</dbReference>
<dbReference type="Gramene" id="OB11G21490.1">
    <property type="protein sequence ID" value="OB11G21490.1"/>
    <property type="gene ID" value="OB11G21490"/>
</dbReference>
<evidence type="ECO:0000259" key="7">
    <source>
        <dbReference type="Pfam" id="PF08263"/>
    </source>
</evidence>
<dbReference type="Pfam" id="PF08263">
    <property type="entry name" value="LRRNT_2"/>
    <property type="match status" value="1"/>
</dbReference>
<protein>
    <recommendedName>
        <fullName evidence="7">Leucine-rich repeat-containing N-terminal plant-type domain-containing protein</fullName>
    </recommendedName>
</protein>
<dbReference type="FunFam" id="3.80.10.10:FF:000024">
    <property type="entry name" value="Somatic embryogenesis receptor kinase 1"/>
    <property type="match status" value="1"/>
</dbReference>
<comment type="subcellular location">
    <subcellularLocation>
        <location evidence="1">Membrane</location>
    </subcellularLocation>
</comment>
<evidence type="ECO:0000313" key="9">
    <source>
        <dbReference type="Proteomes" id="UP000006038"/>
    </source>
</evidence>
<dbReference type="SUPFAM" id="SSF52058">
    <property type="entry name" value="L domain-like"/>
    <property type="match status" value="1"/>
</dbReference>
<feature type="chain" id="PRO_5003775730" description="Leucine-rich repeat-containing N-terminal plant-type domain-containing protein" evidence="6">
    <location>
        <begin position="24"/>
        <end position="200"/>
    </location>
</feature>
<dbReference type="GeneID" id="102718777"/>
<reference evidence="8" key="1">
    <citation type="journal article" date="2013" name="Nat. Commun.">
        <title>Whole-genome sequencing of Oryza brachyantha reveals mechanisms underlying Oryza genome evolution.</title>
        <authorList>
            <person name="Chen J."/>
            <person name="Huang Q."/>
            <person name="Gao D."/>
            <person name="Wang J."/>
            <person name="Lang Y."/>
            <person name="Liu T."/>
            <person name="Li B."/>
            <person name="Bai Z."/>
            <person name="Luis Goicoechea J."/>
            <person name="Liang C."/>
            <person name="Chen C."/>
            <person name="Zhang W."/>
            <person name="Sun S."/>
            <person name="Liao Y."/>
            <person name="Zhang X."/>
            <person name="Yang L."/>
            <person name="Song C."/>
            <person name="Wang M."/>
            <person name="Shi J."/>
            <person name="Liu G."/>
            <person name="Liu J."/>
            <person name="Zhou H."/>
            <person name="Zhou W."/>
            <person name="Yu Q."/>
            <person name="An N."/>
            <person name="Chen Y."/>
            <person name="Cai Q."/>
            <person name="Wang B."/>
            <person name="Liu B."/>
            <person name="Min J."/>
            <person name="Huang Y."/>
            <person name="Wu H."/>
            <person name="Li Z."/>
            <person name="Zhang Y."/>
            <person name="Yin Y."/>
            <person name="Song W."/>
            <person name="Jiang J."/>
            <person name="Jackson S.A."/>
            <person name="Wing R.A."/>
            <person name="Wang J."/>
            <person name="Chen M."/>
        </authorList>
    </citation>
    <scope>NUCLEOTIDE SEQUENCE [LARGE SCALE GENOMIC DNA]</scope>
    <source>
        <strain evidence="8">cv. IRGC 101232</strain>
    </source>
</reference>
<dbReference type="PANTHER" id="PTHR47988">
    <property type="entry name" value="SOMATIC EMBRYOGENESIS RECEPTOR KINASE 1"/>
    <property type="match status" value="1"/>
</dbReference>
<evidence type="ECO:0000313" key="8">
    <source>
        <dbReference type="EnsemblPlants" id="OB11G21490.1"/>
    </source>
</evidence>
<sequence>MGAHSAAAALFAGLLGFATLVSCNTEGDILYAQRQAWKDVNDVLVSWDPTLVNPCTWLHITCNNDNSVVRVDLGSAGLSGSLIPELGGLTNLQYLRLHENSLTGTIPQSFGNLTNLIRLELQKNAFSGTIPASLGNIKTMEFMRVDRNSLTGTVPLEVLSLVLVGNLTELNVARNNLDGTVGSAGPRVTTIIQDRMKSSG</sequence>
<name>J3N8L3_ORYBR</name>
<dbReference type="OrthoDB" id="406235at2759"/>
<keyword evidence="2" id="KW-0433">Leucine-rich repeat</keyword>
<dbReference type="Proteomes" id="UP000006038">
    <property type="component" value="Chromosome 11"/>
</dbReference>
<dbReference type="HOGENOM" id="CLU_000288_18_9_1"/>
<feature type="signal peptide" evidence="6">
    <location>
        <begin position="1"/>
        <end position="23"/>
    </location>
</feature>
<keyword evidence="3 6" id="KW-0732">Signal</keyword>
<keyword evidence="4" id="KW-0677">Repeat</keyword>